<protein>
    <submittedName>
        <fullName evidence="2">Uncharacterized protein</fullName>
    </submittedName>
</protein>
<evidence type="ECO:0000313" key="3">
    <source>
        <dbReference type="Proteomes" id="UP000541610"/>
    </source>
</evidence>
<accession>A0A7J6P1H7</accession>
<proteinExistence type="predicted"/>
<reference evidence="2 3" key="1">
    <citation type="submission" date="2020-04" db="EMBL/GenBank/DDBJ databases">
        <title>Perkinsus olseni comparative genomics.</title>
        <authorList>
            <person name="Bogema D.R."/>
        </authorList>
    </citation>
    <scope>NUCLEOTIDE SEQUENCE [LARGE SCALE GENOMIC DNA]</scope>
    <source>
        <strain evidence="2">00978-12</strain>
    </source>
</reference>
<dbReference type="InterPro" id="IPR029063">
    <property type="entry name" value="SAM-dependent_MTases_sf"/>
</dbReference>
<dbReference type="AlphaFoldDB" id="A0A7J6P1H7"/>
<comment type="caution">
    <text evidence="2">The sequence shown here is derived from an EMBL/GenBank/DDBJ whole genome shotgun (WGS) entry which is preliminary data.</text>
</comment>
<evidence type="ECO:0000313" key="2">
    <source>
        <dbReference type="EMBL" id="KAF4690013.1"/>
    </source>
</evidence>
<organism evidence="2 3">
    <name type="scientific">Perkinsus olseni</name>
    <name type="common">Perkinsus atlanticus</name>
    <dbReference type="NCBI Taxonomy" id="32597"/>
    <lineage>
        <taxon>Eukaryota</taxon>
        <taxon>Sar</taxon>
        <taxon>Alveolata</taxon>
        <taxon>Perkinsozoa</taxon>
        <taxon>Perkinsea</taxon>
        <taxon>Perkinsida</taxon>
        <taxon>Perkinsidae</taxon>
        <taxon>Perkinsus</taxon>
    </lineage>
</organism>
<keyword evidence="1" id="KW-0732">Signal</keyword>
<dbReference type="OrthoDB" id="2106730at2759"/>
<dbReference type="Gene3D" id="3.40.50.150">
    <property type="entry name" value="Vaccinia Virus protein VP39"/>
    <property type="match status" value="1"/>
</dbReference>
<name>A0A7J6P1H7_PEROL</name>
<gene>
    <name evidence="2" type="ORF">FOZ60_000766</name>
</gene>
<sequence>MGIIIVLITFLISRPQRREAHAAVDCDKNPEWVWARQELTRYAGKYLDRPDLIAPVLQFGGNIDPAVLSNSIDCRAGVTSLSLLIALYTLPPPKLPQAAESLMKGLEGAGALLETEWPLLSLLSTVHRIVLQDRTEGDCPFEGPISAAIERMTEVGAVLPTPYIVRHLVSLESRRDCRILRATLTVHYHRAKRLLETSLLEGIFRYSHIRAEDQEAFIEDALGPSWKAVDHVPQLQSAQSIITEFVDHNSSATLASRAPLLEALDLLTLHPRVTIKARSPSTEEPVHYTQMVFPHRAGSDGLISNRVRAERLPYCTRPFMDLFVAMQLTSVIEVGPHLGDCVLWAVAVTGAIGMAAEPLKQLAEMIRASRDTNGFNSSSLTVFEMAVSDKDGPVVGGAEEPIEYIWGRAVVKTIDSLVESSEAWRQMLHEGRAAGALKIHTNGGEDAVLRGALRTLSHTDGIKLIMVNTNSSKVLSSCYDVILSLPRAYDLFTTGHHGALVPLAAPIDHVRNILSQQGSVEFIAAISHPSTSEATS</sequence>
<feature type="chain" id="PRO_5029655678" evidence="1">
    <location>
        <begin position="23"/>
        <end position="536"/>
    </location>
</feature>
<dbReference type="SUPFAM" id="SSF53335">
    <property type="entry name" value="S-adenosyl-L-methionine-dependent methyltransferases"/>
    <property type="match status" value="1"/>
</dbReference>
<feature type="signal peptide" evidence="1">
    <location>
        <begin position="1"/>
        <end position="22"/>
    </location>
</feature>
<dbReference type="EMBL" id="JABANP010000109">
    <property type="protein sequence ID" value="KAF4690013.1"/>
    <property type="molecule type" value="Genomic_DNA"/>
</dbReference>
<evidence type="ECO:0000256" key="1">
    <source>
        <dbReference type="SAM" id="SignalP"/>
    </source>
</evidence>
<dbReference type="Proteomes" id="UP000541610">
    <property type="component" value="Unassembled WGS sequence"/>
</dbReference>